<comment type="caution">
    <text evidence="2">The sequence shown here is derived from an EMBL/GenBank/DDBJ whole genome shotgun (WGS) entry which is preliminary data.</text>
</comment>
<dbReference type="EMBL" id="BMXG01000039">
    <property type="protein sequence ID" value="GHC13877.1"/>
    <property type="molecule type" value="Genomic_DNA"/>
</dbReference>
<gene>
    <name evidence="2" type="ORF">GCM10007047_33950</name>
</gene>
<reference evidence="2" key="2">
    <citation type="submission" date="2020-09" db="EMBL/GenBank/DDBJ databases">
        <authorList>
            <person name="Sun Q."/>
            <person name="Kim S."/>
        </authorList>
    </citation>
    <scope>NUCLEOTIDE SEQUENCE</scope>
    <source>
        <strain evidence="2">KCTC 12870</strain>
    </source>
</reference>
<accession>A0A8J3DF42</accession>
<organism evidence="2 3">
    <name type="scientific">Cerasicoccus arenae</name>
    <dbReference type="NCBI Taxonomy" id="424488"/>
    <lineage>
        <taxon>Bacteria</taxon>
        <taxon>Pseudomonadati</taxon>
        <taxon>Verrucomicrobiota</taxon>
        <taxon>Opitutia</taxon>
        <taxon>Puniceicoccales</taxon>
        <taxon>Cerasicoccaceae</taxon>
        <taxon>Cerasicoccus</taxon>
    </lineage>
</organism>
<evidence type="ECO:0000313" key="2">
    <source>
        <dbReference type="EMBL" id="GHC13877.1"/>
    </source>
</evidence>
<name>A0A8J3DF42_9BACT</name>
<proteinExistence type="predicted"/>
<dbReference type="AlphaFoldDB" id="A0A8J3DF42"/>
<keyword evidence="1" id="KW-0812">Transmembrane</keyword>
<protein>
    <submittedName>
        <fullName evidence="2">Uncharacterized protein</fullName>
    </submittedName>
</protein>
<dbReference type="RefSeq" id="WP_189517547.1">
    <property type="nucleotide sequence ID" value="NZ_BMXG01000039.1"/>
</dbReference>
<evidence type="ECO:0000256" key="1">
    <source>
        <dbReference type="SAM" id="Phobius"/>
    </source>
</evidence>
<sequence length="135" mass="15006">MLITIIGIIIGIAGSLAIARFYATRGNYKHLNFSWTIKSDEYGIRNPYLFEGDSIDITKDLAVTYCGKPVGGVAKGYFQIANDGMIAISNISKPFTLHYPGIYDYVDAQITLLSDENIDIALEVDKEKKLYLCKV</sequence>
<dbReference type="Proteomes" id="UP000642829">
    <property type="component" value="Unassembled WGS sequence"/>
</dbReference>
<keyword evidence="3" id="KW-1185">Reference proteome</keyword>
<evidence type="ECO:0000313" key="3">
    <source>
        <dbReference type="Proteomes" id="UP000642829"/>
    </source>
</evidence>
<keyword evidence="1" id="KW-0472">Membrane</keyword>
<keyword evidence="1" id="KW-1133">Transmembrane helix</keyword>
<reference evidence="2" key="1">
    <citation type="journal article" date="2014" name="Int. J. Syst. Evol. Microbiol.">
        <title>Complete genome sequence of Corynebacterium casei LMG S-19264T (=DSM 44701T), isolated from a smear-ripened cheese.</title>
        <authorList>
            <consortium name="US DOE Joint Genome Institute (JGI-PGF)"/>
            <person name="Walter F."/>
            <person name="Albersmeier A."/>
            <person name="Kalinowski J."/>
            <person name="Ruckert C."/>
        </authorList>
    </citation>
    <scope>NUCLEOTIDE SEQUENCE</scope>
    <source>
        <strain evidence="2">KCTC 12870</strain>
    </source>
</reference>
<feature type="transmembrane region" description="Helical" evidence="1">
    <location>
        <begin position="6"/>
        <end position="23"/>
    </location>
</feature>